<proteinExistence type="predicted"/>
<organism evidence="7 8">
    <name type="scientific">Chlamydomonas incerta</name>
    <dbReference type="NCBI Taxonomy" id="51695"/>
    <lineage>
        <taxon>Eukaryota</taxon>
        <taxon>Viridiplantae</taxon>
        <taxon>Chlorophyta</taxon>
        <taxon>core chlorophytes</taxon>
        <taxon>Chlorophyceae</taxon>
        <taxon>CS clade</taxon>
        <taxon>Chlamydomonadales</taxon>
        <taxon>Chlamydomonadaceae</taxon>
        <taxon>Chlamydomonas</taxon>
    </lineage>
</organism>
<dbReference type="PROSITE" id="PS01360">
    <property type="entry name" value="ZF_MYND_1"/>
    <property type="match status" value="1"/>
</dbReference>
<evidence type="ECO:0000256" key="5">
    <source>
        <dbReference type="SAM" id="MobiDB-lite"/>
    </source>
</evidence>
<dbReference type="GO" id="GO:0043565">
    <property type="term" value="F:sequence-specific DNA binding"/>
    <property type="evidence" value="ECO:0007669"/>
    <property type="project" value="TreeGrafter"/>
</dbReference>
<comment type="caution">
    <text evidence="7">The sequence shown here is derived from an EMBL/GenBank/DDBJ whole genome shotgun (WGS) entry which is preliminary data.</text>
</comment>
<feature type="domain" description="MYND-type" evidence="6">
    <location>
        <begin position="614"/>
        <end position="656"/>
    </location>
</feature>
<name>A0A835SL85_CHLIN</name>
<keyword evidence="2 4" id="KW-0863">Zinc-finger</keyword>
<keyword evidence="8" id="KW-1185">Reference proteome</keyword>
<evidence type="ECO:0000313" key="8">
    <source>
        <dbReference type="Proteomes" id="UP000650467"/>
    </source>
</evidence>
<dbReference type="OrthoDB" id="536514at2759"/>
<dbReference type="EMBL" id="JAEHOC010000032">
    <property type="protein sequence ID" value="KAG2429054.1"/>
    <property type="molecule type" value="Genomic_DNA"/>
</dbReference>
<dbReference type="PANTHER" id="PTHR14312:SF1">
    <property type="entry name" value="BASIC-LEUCINE ZIPPER TRANSCRIPTION FACTOR A"/>
    <property type="match status" value="1"/>
</dbReference>
<dbReference type="Gene3D" id="6.10.140.2220">
    <property type="match status" value="1"/>
</dbReference>
<gene>
    <name evidence="7" type="ORF">HXX76_011295</name>
</gene>
<dbReference type="PANTHER" id="PTHR14312">
    <property type="entry name" value="CREB/ATF BZIP TRANSCRIPTION FACTOR"/>
    <property type="match status" value="1"/>
</dbReference>
<dbReference type="InterPro" id="IPR002893">
    <property type="entry name" value="Znf_MYND"/>
</dbReference>
<dbReference type="AlphaFoldDB" id="A0A835SL85"/>
<reference evidence="7" key="1">
    <citation type="journal article" date="2020" name="bioRxiv">
        <title>Comparative genomics of Chlamydomonas.</title>
        <authorList>
            <person name="Craig R.J."/>
            <person name="Hasan A.R."/>
            <person name="Ness R.W."/>
            <person name="Keightley P.D."/>
        </authorList>
    </citation>
    <scope>NUCLEOTIDE SEQUENCE</scope>
    <source>
        <strain evidence="7">SAG 7.73</strain>
    </source>
</reference>
<dbReference type="GO" id="GO:0010468">
    <property type="term" value="P:regulation of gene expression"/>
    <property type="evidence" value="ECO:0007669"/>
    <property type="project" value="TreeGrafter"/>
</dbReference>
<evidence type="ECO:0000313" key="7">
    <source>
        <dbReference type="EMBL" id="KAG2429054.1"/>
    </source>
</evidence>
<evidence type="ECO:0000256" key="1">
    <source>
        <dbReference type="ARBA" id="ARBA00022723"/>
    </source>
</evidence>
<dbReference type="GO" id="GO:0005634">
    <property type="term" value="C:nucleus"/>
    <property type="evidence" value="ECO:0007669"/>
    <property type="project" value="TreeGrafter"/>
</dbReference>
<evidence type="ECO:0000256" key="4">
    <source>
        <dbReference type="PROSITE-ProRule" id="PRU00134"/>
    </source>
</evidence>
<sequence length="676" mass="70790">MGSLSAPNWKAYFAAYQVSTDALTLDERLALAKPVIALVDENLDALLSSPNSSQKVYAALNIAYLNTLIPSLDARKPEAYRTLIALNDVLTATTPRFASCLVEHSFLNAIVRLHQRVGKMDDPTAQAAVLLLCSITLLAGHAAGGNLEVVAARPELCELFISQIIFLAVTPAALLTPGGLGTAARCVQMCWELTRHPTPYCKGFRELLQRTDLAARLLVIATVAATGSPAAAAGAAEAAAGGEAATAAAAALVSAMAALESGEGKAAAAAANTSDSNSPDDLFEERLSLAAQTASLVANLAGLGTRNLELSAAGLAPQRAWLLRQGTLGLLRPVLEGLADGLAELRHRMESSSDARDAGEGTEEEKAKAKQEQQEKEKERMQALGEHADLRPSTVSRRRLLDQAEGAVRNLFMLLGLPTVVMGSSEEDVVEACGFVIRHAYGMFTEGYVDTMRALRAAVADPAAASSSGRAFTTPYPGDFADFFRAFAGHVETVAPALGVQLEDWGVRFTGEQAARDLPVMQVADGVDARIAQSWLKGQIQEIINWGHAVLNLVRMADQAKMPPQQRQQAQQQLQQQQAQPPAFPPIAAPHPYGGPGAEAGTAAAGAASGGSNCASCGTVPPAGNPPFQHCGKCRTVRYCSRACQLAHWPQHKPVCKPAPAAAPAAGAATPATASG</sequence>
<protein>
    <recommendedName>
        <fullName evidence="6">MYND-type domain-containing protein</fullName>
    </recommendedName>
</protein>
<dbReference type="Proteomes" id="UP000650467">
    <property type="component" value="Unassembled WGS sequence"/>
</dbReference>
<feature type="region of interest" description="Disordered" evidence="5">
    <location>
        <begin position="348"/>
        <end position="389"/>
    </location>
</feature>
<feature type="compositionally biased region" description="Low complexity" evidence="5">
    <location>
        <begin position="561"/>
        <end position="581"/>
    </location>
</feature>
<dbReference type="GO" id="GO:0008270">
    <property type="term" value="F:zinc ion binding"/>
    <property type="evidence" value="ECO:0007669"/>
    <property type="project" value="UniProtKB-KW"/>
</dbReference>
<keyword evidence="1" id="KW-0479">Metal-binding</keyword>
<evidence type="ECO:0000259" key="6">
    <source>
        <dbReference type="PROSITE" id="PS50865"/>
    </source>
</evidence>
<accession>A0A835SL85</accession>
<dbReference type="Pfam" id="PF01753">
    <property type="entry name" value="zf-MYND"/>
    <property type="match status" value="1"/>
</dbReference>
<dbReference type="SUPFAM" id="SSF144232">
    <property type="entry name" value="HIT/MYND zinc finger-like"/>
    <property type="match status" value="1"/>
</dbReference>
<dbReference type="PROSITE" id="PS50865">
    <property type="entry name" value="ZF_MYND_2"/>
    <property type="match status" value="1"/>
</dbReference>
<evidence type="ECO:0000256" key="2">
    <source>
        <dbReference type="ARBA" id="ARBA00022771"/>
    </source>
</evidence>
<evidence type="ECO:0000256" key="3">
    <source>
        <dbReference type="ARBA" id="ARBA00022833"/>
    </source>
</evidence>
<keyword evidence="3" id="KW-0862">Zinc</keyword>
<feature type="region of interest" description="Disordered" evidence="5">
    <location>
        <begin position="561"/>
        <end position="605"/>
    </location>
</feature>